<dbReference type="AlphaFoldDB" id="A0A4R8Q5G2"/>
<accession>A0A4R8Q5G2</accession>
<dbReference type="CDD" id="cd14705">
    <property type="entry name" value="bZIP_Zip1"/>
    <property type="match status" value="1"/>
</dbReference>
<evidence type="ECO:0000259" key="7">
    <source>
        <dbReference type="PROSITE" id="PS50217"/>
    </source>
</evidence>
<dbReference type="PROSITE" id="PS00036">
    <property type="entry name" value="BZIP_BASIC"/>
    <property type="match status" value="1"/>
</dbReference>
<keyword evidence="2" id="KW-0805">Transcription regulation</keyword>
<protein>
    <submittedName>
        <fullName evidence="8">Regulatory protein cys-3</fullName>
    </submittedName>
</protein>
<evidence type="ECO:0000256" key="3">
    <source>
        <dbReference type="ARBA" id="ARBA00023125"/>
    </source>
</evidence>
<evidence type="ECO:0000256" key="6">
    <source>
        <dbReference type="SAM" id="MobiDB-lite"/>
    </source>
</evidence>
<dbReference type="GO" id="GO:0005634">
    <property type="term" value="C:nucleus"/>
    <property type="evidence" value="ECO:0007669"/>
    <property type="project" value="UniProtKB-SubCell"/>
</dbReference>
<evidence type="ECO:0000256" key="2">
    <source>
        <dbReference type="ARBA" id="ARBA00023015"/>
    </source>
</evidence>
<feature type="region of interest" description="Disordered" evidence="6">
    <location>
        <begin position="256"/>
        <end position="277"/>
    </location>
</feature>
<dbReference type="FunFam" id="1.20.5.170:FF:000075">
    <property type="entry name" value="BZIP transcription factor (MetR)"/>
    <property type="match status" value="1"/>
</dbReference>
<gene>
    <name evidence="8" type="primary">cys-3</name>
    <name evidence="8" type="ORF">C8035_v011211</name>
</gene>
<dbReference type="Gene3D" id="1.20.5.170">
    <property type="match status" value="1"/>
</dbReference>
<reference evidence="8 9" key="1">
    <citation type="submission" date="2018-11" db="EMBL/GenBank/DDBJ databases">
        <title>Genome sequence and assembly of Colletotrichum spinosum.</title>
        <authorList>
            <person name="Gan P."/>
            <person name="Shirasu K."/>
        </authorList>
    </citation>
    <scope>NUCLEOTIDE SEQUENCE [LARGE SCALE GENOMIC DNA]</scope>
    <source>
        <strain evidence="8 9">CBS 515.97</strain>
    </source>
</reference>
<feature type="region of interest" description="Disordered" evidence="6">
    <location>
        <begin position="128"/>
        <end position="213"/>
    </location>
</feature>
<dbReference type="GO" id="GO:0000977">
    <property type="term" value="F:RNA polymerase II transcription regulatory region sequence-specific DNA binding"/>
    <property type="evidence" value="ECO:0007669"/>
    <property type="project" value="TreeGrafter"/>
</dbReference>
<dbReference type="EMBL" id="QAPG01000060">
    <property type="protein sequence ID" value="TDZ33711.1"/>
    <property type="molecule type" value="Genomic_DNA"/>
</dbReference>
<dbReference type="Proteomes" id="UP000295083">
    <property type="component" value="Unassembled WGS sequence"/>
</dbReference>
<feature type="compositionally biased region" description="Basic and acidic residues" evidence="6">
    <location>
        <begin position="177"/>
        <end position="188"/>
    </location>
</feature>
<comment type="caution">
    <text evidence="8">The sequence shown here is derived from an EMBL/GenBank/DDBJ whole genome shotgun (WGS) entry which is preliminary data.</text>
</comment>
<keyword evidence="3" id="KW-0238">DNA-binding</keyword>
<name>A0A4R8Q5G2_9PEZI</name>
<keyword evidence="5" id="KW-0539">Nucleus</keyword>
<dbReference type="PROSITE" id="PS50217">
    <property type="entry name" value="BZIP"/>
    <property type="match status" value="1"/>
</dbReference>
<dbReference type="Pfam" id="PF07716">
    <property type="entry name" value="bZIP_2"/>
    <property type="match status" value="1"/>
</dbReference>
<dbReference type="InterPro" id="IPR004827">
    <property type="entry name" value="bZIP"/>
</dbReference>
<dbReference type="PANTHER" id="PTHR13044">
    <property type="entry name" value="ACTIVATING TRANSCRIPTION FACTOR ATF 4/5"/>
    <property type="match status" value="1"/>
</dbReference>
<evidence type="ECO:0000313" key="9">
    <source>
        <dbReference type="Proteomes" id="UP000295083"/>
    </source>
</evidence>
<feature type="compositionally biased region" description="Low complexity" evidence="6">
    <location>
        <begin position="150"/>
        <end position="163"/>
    </location>
</feature>
<evidence type="ECO:0000256" key="5">
    <source>
        <dbReference type="ARBA" id="ARBA00023242"/>
    </source>
</evidence>
<proteinExistence type="predicted"/>
<dbReference type="PANTHER" id="PTHR13044:SF14">
    <property type="entry name" value="CRYPTOCEPHAL, ISOFORM A"/>
    <property type="match status" value="1"/>
</dbReference>
<sequence>MSPYTTGGRAPNVSRYLRDLNTIKEPVSEETFEVGFEDDMAMFTNTQFFDFETGQHTDYQAPPAKPEVETQVPSSAATDDLTSPLTGEFANVDFSMPGDFSFDHFTNPYPASGVPPFAEGLGNLQPLQPNPQTTYAPPPVAQQHSHHYGAPAARAAAETRTPESLTGVSRPGANFEEQSRIAAEEDKRRRNTAASARFRIKKKQREQALEKSAKEMTDKVQALEQRINLLETENRWLKNLVMEKNDGNDDIATKLKELHNKQPATATTSSDSVKEEK</sequence>
<keyword evidence="9" id="KW-1185">Reference proteome</keyword>
<evidence type="ECO:0000313" key="8">
    <source>
        <dbReference type="EMBL" id="TDZ33711.1"/>
    </source>
</evidence>
<evidence type="ECO:0000256" key="1">
    <source>
        <dbReference type="ARBA" id="ARBA00004123"/>
    </source>
</evidence>
<evidence type="ECO:0000256" key="4">
    <source>
        <dbReference type="ARBA" id="ARBA00023163"/>
    </source>
</evidence>
<organism evidence="8 9">
    <name type="scientific">Colletotrichum spinosum</name>
    <dbReference type="NCBI Taxonomy" id="1347390"/>
    <lineage>
        <taxon>Eukaryota</taxon>
        <taxon>Fungi</taxon>
        <taxon>Dikarya</taxon>
        <taxon>Ascomycota</taxon>
        <taxon>Pezizomycotina</taxon>
        <taxon>Sordariomycetes</taxon>
        <taxon>Hypocreomycetidae</taxon>
        <taxon>Glomerellales</taxon>
        <taxon>Glomerellaceae</taxon>
        <taxon>Colletotrichum</taxon>
        <taxon>Colletotrichum orbiculare species complex</taxon>
    </lineage>
</organism>
<dbReference type="GO" id="GO:0001228">
    <property type="term" value="F:DNA-binding transcription activator activity, RNA polymerase II-specific"/>
    <property type="evidence" value="ECO:0007669"/>
    <property type="project" value="TreeGrafter"/>
</dbReference>
<feature type="compositionally biased region" description="Polar residues" evidence="6">
    <location>
        <begin position="262"/>
        <end position="271"/>
    </location>
</feature>
<comment type="subcellular location">
    <subcellularLocation>
        <location evidence="1">Nucleus</location>
    </subcellularLocation>
</comment>
<dbReference type="SUPFAM" id="SSF57959">
    <property type="entry name" value="Leucine zipper domain"/>
    <property type="match status" value="1"/>
</dbReference>
<feature type="domain" description="BZIP" evidence="7">
    <location>
        <begin position="185"/>
        <end position="244"/>
    </location>
</feature>
<dbReference type="InterPro" id="IPR046347">
    <property type="entry name" value="bZIP_sf"/>
</dbReference>
<keyword evidence="4" id="KW-0804">Transcription</keyword>
<dbReference type="SMART" id="SM00338">
    <property type="entry name" value="BRLZ"/>
    <property type="match status" value="1"/>
</dbReference>